<sequence>MSRPVSRSGSDRSRKRSPRPSVDEGVVVEHSPNSSRGSSSSADSLAPPQYSARERLGLSPGIRRAHHGSVGGSGSRSPLLPATRLQRKQPTWRSQSCRKPSRRHLEVPRETCQKRRNSLPDAYDIDDDGHISDDAGGEFYRVRNFTVSRKGLFNRGDSYKRRVLLPQPTLGTGESSDSVFADDEPPVSPRASPRDSRTSSTAADRVFRVAVLGTPGVGRMSLVRQFTTSEDVAARGTHSGNKTSDLSVSVLLDGRETEMQFVTSTLEECRDKDVDAYIVVYAIADKCSFQYVSEILQRLRQTEGEQCAIILVGNKSDLARTRVVSTDAGKKLASIFNCKFIETSAVLNHHVDELLVGTLSQINRREMQVDAIVKRDAAEEDKSLKEKNRIFSSLKAAKGLLNKLLRKGPSSNSSTPSDTKLSMR</sequence>
<name>A0A1S3J8A1_LINAN</name>
<dbReference type="InParanoid" id="A0A1S3J8A1"/>
<dbReference type="GO" id="GO:0005525">
    <property type="term" value="F:GTP binding"/>
    <property type="evidence" value="ECO:0007669"/>
    <property type="project" value="InterPro"/>
</dbReference>
<protein>
    <submittedName>
        <fullName evidence="5">GTP-binding protein REM 1</fullName>
    </submittedName>
</protein>
<dbReference type="SMART" id="SM00173">
    <property type="entry name" value="RAS"/>
    <property type="match status" value="1"/>
</dbReference>
<dbReference type="FunCoup" id="A0A1S3J8A1">
    <property type="interactions" value="72"/>
</dbReference>
<feature type="compositionally biased region" description="Basic and acidic residues" evidence="3">
    <location>
        <begin position="103"/>
        <end position="113"/>
    </location>
</feature>
<dbReference type="GO" id="GO:0005246">
    <property type="term" value="F:calcium channel regulator activity"/>
    <property type="evidence" value="ECO:0007669"/>
    <property type="project" value="TreeGrafter"/>
</dbReference>
<dbReference type="PANTHER" id="PTHR45775">
    <property type="entry name" value="RAD, GEM/KIR FAMILY MEMBER 2, ISOFORM C"/>
    <property type="match status" value="1"/>
</dbReference>
<dbReference type="STRING" id="7574.A0A1S3J8A1"/>
<dbReference type="Pfam" id="PF00071">
    <property type="entry name" value="Ras"/>
    <property type="match status" value="1"/>
</dbReference>
<feature type="region of interest" description="Disordered" evidence="3">
    <location>
        <begin position="165"/>
        <end position="201"/>
    </location>
</feature>
<keyword evidence="2" id="KW-0597">Phosphoprotein</keyword>
<dbReference type="PROSITE" id="PS51419">
    <property type="entry name" value="RAB"/>
    <property type="match status" value="1"/>
</dbReference>
<feature type="compositionally biased region" description="Polar residues" evidence="3">
    <location>
        <begin position="169"/>
        <end position="178"/>
    </location>
</feature>
<evidence type="ECO:0000256" key="3">
    <source>
        <dbReference type="SAM" id="MobiDB-lite"/>
    </source>
</evidence>
<dbReference type="SUPFAM" id="SSF52540">
    <property type="entry name" value="P-loop containing nucleoside triphosphate hydrolases"/>
    <property type="match status" value="1"/>
</dbReference>
<feature type="compositionally biased region" description="Low complexity" evidence="3">
    <location>
        <begin position="31"/>
        <end position="44"/>
    </location>
</feature>
<dbReference type="Gene3D" id="3.40.50.300">
    <property type="entry name" value="P-loop containing nucleotide triphosphate hydrolases"/>
    <property type="match status" value="1"/>
</dbReference>
<dbReference type="KEGG" id="lak:106170940"/>
<feature type="compositionally biased region" description="Polar residues" evidence="3">
    <location>
        <begin position="409"/>
        <end position="424"/>
    </location>
</feature>
<dbReference type="AlphaFoldDB" id="A0A1S3J8A1"/>
<accession>A0A1S3J8A1</accession>
<evidence type="ECO:0000313" key="4">
    <source>
        <dbReference type="Proteomes" id="UP000085678"/>
    </source>
</evidence>
<evidence type="ECO:0000256" key="2">
    <source>
        <dbReference type="ARBA" id="ARBA00022553"/>
    </source>
</evidence>
<evidence type="ECO:0000256" key="1">
    <source>
        <dbReference type="ARBA" id="ARBA00008846"/>
    </source>
</evidence>
<comment type="similarity">
    <text evidence="1">Belongs to the small GTPase superfamily. RGK family.</text>
</comment>
<dbReference type="PRINTS" id="PR00449">
    <property type="entry name" value="RASTRNSFRMNG"/>
</dbReference>
<evidence type="ECO:0000313" key="5">
    <source>
        <dbReference type="RefSeq" id="XP_013406461.1"/>
    </source>
</evidence>
<dbReference type="GeneID" id="106170940"/>
<dbReference type="PANTHER" id="PTHR45775:SF6">
    <property type="entry name" value="RAD, GEM_KIR FAMILY MEMBER 2, ISOFORM C"/>
    <property type="match status" value="1"/>
</dbReference>
<dbReference type="RefSeq" id="XP_013406461.1">
    <property type="nucleotide sequence ID" value="XM_013551007.1"/>
</dbReference>
<dbReference type="GO" id="GO:0005886">
    <property type="term" value="C:plasma membrane"/>
    <property type="evidence" value="ECO:0007669"/>
    <property type="project" value="TreeGrafter"/>
</dbReference>
<proteinExistence type="inferred from homology"/>
<dbReference type="InterPro" id="IPR051641">
    <property type="entry name" value="RGK_GTP-binding_reg"/>
</dbReference>
<dbReference type="SMART" id="SM00175">
    <property type="entry name" value="RAB"/>
    <property type="match status" value="1"/>
</dbReference>
<reference evidence="5" key="1">
    <citation type="submission" date="2025-08" db="UniProtKB">
        <authorList>
            <consortium name="RefSeq"/>
        </authorList>
    </citation>
    <scope>IDENTIFICATION</scope>
    <source>
        <tissue evidence="5">Gonads</tissue>
    </source>
</reference>
<feature type="region of interest" description="Disordered" evidence="3">
    <location>
        <begin position="405"/>
        <end position="424"/>
    </location>
</feature>
<keyword evidence="4" id="KW-1185">Reference proteome</keyword>
<dbReference type="InterPro" id="IPR001806">
    <property type="entry name" value="Small_GTPase"/>
</dbReference>
<organism evidence="4 5">
    <name type="scientific">Lingula anatina</name>
    <name type="common">Brachiopod</name>
    <name type="synonym">Lingula unguis</name>
    <dbReference type="NCBI Taxonomy" id="7574"/>
    <lineage>
        <taxon>Eukaryota</taxon>
        <taxon>Metazoa</taxon>
        <taxon>Spiralia</taxon>
        <taxon>Lophotrochozoa</taxon>
        <taxon>Brachiopoda</taxon>
        <taxon>Linguliformea</taxon>
        <taxon>Lingulata</taxon>
        <taxon>Lingulida</taxon>
        <taxon>Linguloidea</taxon>
        <taxon>Lingulidae</taxon>
        <taxon>Lingula</taxon>
    </lineage>
</organism>
<gene>
    <name evidence="5" type="primary">LOC106170940</name>
</gene>
<dbReference type="OrthoDB" id="5239715at2759"/>
<feature type="compositionally biased region" description="Polar residues" evidence="3">
    <location>
        <begin position="88"/>
        <end position="98"/>
    </location>
</feature>
<feature type="region of interest" description="Disordered" evidence="3">
    <location>
        <begin position="1"/>
        <end position="130"/>
    </location>
</feature>
<dbReference type="PROSITE" id="PS51421">
    <property type="entry name" value="RAS"/>
    <property type="match status" value="1"/>
</dbReference>
<dbReference type="InterPro" id="IPR027417">
    <property type="entry name" value="P-loop_NTPase"/>
</dbReference>
<dbReference type="GO" id="GO:0003924">
    <property type="term" value="F:GTPase activity"/>
    <property type="evidence" value="ECO:0007669"/>
    <property type="project" value="InterPro"/>
</dbReference>
<dbReference type="OMA" id="YDTHIEI"/>
<dbReference type="Proteomes" id="UP000085678">
    <property type="component" value="Unplaced"/>
</dbReference>